<accession>A0A1I2US84</accession>
<gene>
    <name evidence="2" type="ORF">SAMN05660649_02675</name>
</gene>
<dbReference type="AlphaFoldDB" id="A0A1I2US84"/>
<evidence type="ECO:0000313" key="3">
    <source>
        <dbReference type="Proteomes" id="UP000199337"/>
    </source>
</evidence>
<protein>
    <submittedName>
        <fullName evidence="2">Transcriptional attenuator, LytR family</fullName>
    </submittedName>
</protein>
<evidence type="ECO:0000313" key="2">
    <source>
        <dbReference type="EMBL" id="SFG77621.1"/>
    </source>
</evidence>
<keyword evidence="3" id="KW-1185">Reference proteome</keyword>
<dbReference type="RefSeq" id="WP_092471881.1">
    <property type="nucleotide sequence ID" value="NZ_FOOX01000009.1"/>
</dbReference>
<dbReference type="Gene3D" id="3.40.630.190">
    <property type="entry name" value="LCP protein"/>
    <property type="match status" value="1"/>
</dbReference>
<feature type="signal peptide" evidence="1">
    <location>
        <begin position="1"/>
        <end position="26"/>
    </location>
</feature>
<evidence type="ECO:0000256" key="1">
    <source>
        <dbReference type="SAM" id="SignalP"/>
    </source>
</evidence>
<dbReference type="EMBL" id="FOOX01000009">
    <property type="protein sequence ID" value="SFG77621.1"/>
    <property type="molecule type" value="Genomic_DNA"/>
</dbReference>
<organism evidence="2 3">
    <name type="scientific">Desulfotruncus arcticus DSM 17038</name>
    <dbReference type="NCBI Taxonomy" id="1121424"/>
    <lineage>
        <taxon>Bacteria</taxon>
        <taxon>Bacillati</taxon>
        <taxon>Bacillota</taxon>
        <taxon>Clostridia</taxon>
        <taxon>Eubacteriales</taxon>
        <taxon>Desulfallaceae</taxon>
        <taxon>Desulfotruncus</taxon>
    </lineage>
</organism>
<feature type="chain" id="PRO_5011721862" evidence="1">
    <location>
        <begin position="27"/>
        <end position="239"/>
    </location>
</feature>
<dbReference type="PROSITE" id="PS51257">
    <property type="entry name" value="PROKAR_LIPOPROTEIN"/>
    <property type="match status" value="1"/>
</dbReference>
<reference evidence="3" key="1">
    <citation type="submission" date="2016-10" db="EMBL/GenBank/DDBJ databases">
        <authorList>
            <person name="Varghese N."/>
            <person name="Submissions S."/>
        </authorList>
    </citation>
    <scope>NUCLEOTIDE SEQUENCE [LARGE SCALE GENOMIC DNA]</scope>
    <source>
        <strain evidence="3">DSM 17038</strain>
    </source>
</reference>
<dbReference type="Proteomes" id="UP000199337">
    <property type="component" value="Unassembled WGS sequence"/>
</dbReference>
<proteinExistence type="predicted"/>
<dbReference type="OrthoDB" id="1804724at2"/>
<name>A0A1I2US84_9FIRM</name>
<sequence>MRNRTTLLILLALLAACFLHISTATAAPNNRTPDSIIIIWTDGSKLKAVNLTFLPDPQGPIGIISVPRYTWLASGQQSLTVEDYYQKYGRQKLIDRLEELFGTSIGAFIKIDQQALVNVSNVMGQIPMNGQQTTLLDVFEGKYTNKPVNLQEEIRQLAGAMITPAVIIKSPQILWIFCTEVESNIGSSHIMAYYKMIRSNGPGVLQKSDVPGNDLVVGNRKLRQVQPDTWSKTLKDVTS</sequence>
<keyword evidence="1" id="KW-0732">Signal</keyword>